<feature type="domain" description="NADP-dependent oxidoreductase" evidence="4">
    <location>
        <begin position="21"/>
        <end position="264"/>
    </location>
</feature>
<evidence type="ECO:0000259" key="4">
    <source>
        <dbReference type="Pfam" id="PF00248"/>
    </source>
</evidence>
<gene>
    <name evidence="5" type="ORF">GCM10023168_04360</name>
</gene>
<dbReference type="PIRSF" id="PIRSF000097">
    <property type="entry name" value="AKR"/>
    <property type="match status" value="1"/>
</dbReference>
<keyword evidence="2" id="KW-0521">NADP</keyword>
<dbReference type="SUPFAM" id="SSF51430">
    <property type="entry name" value="NAD(P)-linked oxidoreductase"/>
    <property type="match status" value="1"/>
</dbReference>
<protein>
    <submittedName>
        <fullName evidence="5">Aldo/keto reductase</fullName>
    </submittedName>
</protein>
<dbReference type="PROSITE" id="PS00062">
    <property type="entry name" value="ALDOKETO_REDUCTASE_2"/>
    <property type="match status" value="1"/>
</dbReference>
<name>A0ABP8JZ56_9MICO</name>
<dbReference type="InterPro" id="IPR020471">
    <property type="entry name" value="AKR"/>
</dbReference>
<comment type="caution">
    <text evidence="5">The sequence shown here is derived from an EMBL/GenBank/DDBJ whole genome shotgun (WGS) entry which is preliminary data.</text>
</comment>
<dbReference type="Pfam" id="PF00248">
    <property type="entry name" value="Aldo_ket_red"/>
    <property type="match status" value="1"/>
</dbReference>
<dbReference type="PANTHER" id="PTHR43827:SF3">
    <property type="entry name" value="NADP-DEPENDENT OXIDOREDUCTASE DOMAIN-CONTAINING PROTEIN"/>
    <property type="match status" value="1"/>
</dbReference>
<dbReference type="PRINTS" id="PR00069">
    <property type="entry name" value="ALDKETRDTASE"/>
</dbReference>
<evidence type="ECO:0000313" key="5">
    <source>
        <dbReference type="EMBL" id="GAA4398369.1"/>
    </source>
</evidence>
<dbReference type="RefSeq" id="WP_345201785.1">
    <property type="nucleotide sequence ID" value="NZ_BAABGM010000002.1"/>
</dbReference>
<dbReference type="InterPro" id="IPR036812">
    <property type="entry name" value="NAD(P)_OxRdtase_dom_sf"/>
</dbReference>
<dbReference type="EMBL" id="BAABGM010000002">
    <property type="protein sequence ID" value="GAA4398369.1"/>
    <property type="molecule type" value="Genomic_DNA"/>
</dbReference>
<organism evidence="5 6">
    <name type="scientific">Fodinibacter luteus</name>
    <dbReference type="NCBI Taxonomy" id="552064"/>
    <lineage>
        <taxon>Bacteria</taxon>
        <taxon>Bacillati</taxon>
        <taxon>Actinomycetota</taxon>
        <taxon>Actinomycetes</taxon>
        <taxon>Micrococcales</taxon>
        <taxon>Intrasporangiaceae</taxon>
        <taxon>Fodinibacter (ex Wang et al. 2009)</taxon>
    </lineage>
</organism>
<evidence type="ECO:0000256" key="3">
    <source>
        <dbReference type="ARBA" id="ARBA00023002"/>
    </source>
</evidence>
<proteinExistence type="inferred from homology"/>
<evidence type="ECO:0000256" key="2">
    <source>
        <dbReference type="ARBA" id="ARBA00022857"/>
    </source>
</evidence>
<dbReference type="InterPro" id="IPR023210">
    <property type="entry name" value="NADP_OxRdtase_dom"/>
</dbReference>
<dbReference type="Gene3D" id="3.20.20.100">
    <property type="entry name" value="NADP-dependent oxidoreductase domain"/>
    <property type="match status" value="1"/>
</dbReference>
<evidence type="ECO:0000256" key="1">
    <source>
        <dbReference type="ARBA" id="ARBA00007905"/>
    </source>
</evidence>
<keyword evidence="3" id="KW-0560">Oxidoreductase</keyword>
<sequence>MPHVTTTSLTTPTGPVEIPTIGFGVWQVPDDEVGPAVTAALEAGYRHIDTARIYGNEAGVGRALAASDVPREEVFVTTKVWNDDHGRDATLAAFDASMGRLGLDVLDLYLVHWPVPRQGRYVETWEALRELRDEGRVRAVGVCNFHAEHLQRLRDETGEWPSINQIELHPYLQQAPLRAFHAQRGIVTESWSPLASGKKVLDDPVVGRIAQVHGTTPAQVVIAWHLALGLVVLPKSVTPSRIVENLAAADLTLTPEDLADLATLDRGFRTGPNPEEFNEV</sequence>
<reference evidence="6" key="1">
    <citation type="journal article" date="2019" name="Int. J. Syst. Evol. Microbiol.">
        <title>The Global Catalogue of Microorganisms (GCM) 10K type strain sequencing project: providing services to taxonomists for standard genome sequencing and annotation.</title>
        <authorList>
            <consortium name="The Broad Institute Genomics Platform"/>
            <consortium name="The Broad Institute Genome Sequencing Center for Infectious Disease"/>
            <person name="Wu L."/>
            <person name="Ma J."/>
        </authorList>
    </citation>
    <scope>NUCLEOTIDE SEQUENCE [LARGE SCALE GENOMIC DNA]</scope>
    <source>
        <strain evidence="6">JCM 17809</strain>
    </source>
</reference>
<evidence type="ECO:0000313" key="6">
    <source>
        <dbReference type="Proteomes" id="UP001500945"/>
    </source>
</evidence>
<comment type="similarity">
    <text evidence="1">Belongs to the aldo/keto reductase family.</text>
</comment>
<dbReference type="Proteomes" id="UP001500945">
    <property type="component" value="Unassembled WGS sequence"/>
</dbReference>
<dbReference type="InterPro" id="IPR018170">
    <property type="entry name" value="Aldo/ket_reductase_CS"/>
</dbReference>
<dbReference type="PROSITE" id="PS00798">
    <property type="entry name" value="ALDOKETO_REDUCTASE_1"/>
    <property type="match status" value="1"/>
</dbReference>
<dbReference type="PANTHER" id="PTHR43827">
    <property type="entry name" value="2,5-DIKETO-D-GLUCONIC ACID REDUCTASE"/>
    <property type="match status" value="1"/>
</dbReference>
<keyword evidence="6" id="KW-1185">Reference proteome</keyword>
<dbReference type="PROSITE" id="PS00063">
    <property type="entry name" value="ALDOKETO_REDUCTASE_3"/>
    <property type="match status" value="1"/>
</dbReference>
<accession>A0ABP8JZ56</accession>